<sequence length="153" mass="17421">MHVMTKYLDTRKAAISALQDFAVMEQIIDTTDEQIKTAYDDVTTPASPKLDGMPRHTDLHAGEMRVAATLDRIDIYRARYTQAREYMAWFLPAWQLLTDDDRFVLEAFFLGDGTQDDAVQTVCDHFYVERTSAYQKKSRALARLASALYGQAA</sequence>
<comment type="caution">
    <text evidence="1">The sequence shown here is derived from an EMBL/GenBank/DDBJ whole genome shotgun (WGS) entry which is preliminary data.</text>
</comment>
<evidence type="ECO:0000313" key="1">
    <source>
        <dbReference type="EMBL" id="MSS84794.1"/>
    </source>
</evidence>
<evidence type="ECO:0008006" key="3">
    <source>
        <dbReference type="Google" id="ProtNLM"/>
    </source>
</evidence>
<dbReference type="Proteomes" id="UP000470875">
    <property type="component" value="Unassembled WGS sequence"/>
</dbReference>
<organism evidence="1 2">
    <name type="scientific">Scrofimicrobium canadense</name>
    <dbReference type="NCBI Taxonomy" id="2652290"/>
    <lineage>
        <taxon>Bacteria</taxon>
        <taxon>Bacillati</taxon>
        <taxon>Actinomycetota</taxon>
        <taxon>Actinomycetes</taxon>
        <taxon>Actinomycetales</taxon>
        <taxon>Actinomycetaceae</taxon>
        <taxon>Scrofimicrobium</taxon>
    </lineage>
</organism>
<dbReference type="RefSeq" id="WP_154545447.1">
    <property type="nucleotide sequence ID" value="NZ_VULO01000009.1"/>
</dbReference>
<proteinExistence type="predicted"/>
<dbReference type="EMBL" id="VULO01000009">
    <property type="protein sequence ID" value="MSS84794.1"/>
    <property type="molecule type" value="Genomic_DNA"/>
</dbReference>
<protein>
    <recommendedName>
        <fullName evidence="3">Phage-associated protein</fullName>
    </recommendedName>
</protein>
<keyword evidence="2" id="KW-1185">Reference proteome</keyword>
<name>A0A6N7VSM9_9ACTO</name>
<dbReference type="AlphaFoldDB" id="A0A6N7VSM9"/>
<reference evidence="1 2" key="1">
    <citation type="submission" date="2019-08" db="EMBL/GenBank/DDBJ databases">
        <title>In-depth cultivation of the pig gut microbiome towards novel bacterial diversity and tailored functional studies.</title>
        <authorList>
            <person name="Wylensek D."/>
            <person name="Hitch T.C.A."/>
            <person name="Clavel T."/>
        </authorList>
    </citation>
    <scope>NUCLEOTIDE SEQUENCE [LARGE SCALE GENOMIC DNA]</scope>
    <source>
        <strain evidence="1 2">WB03_NA08</strain>
    </source>
</reference>
<evidence type="ECO:0000313" key="2">
    <source>
        <dbReference type="Proteomes" id="UP000470875"/>
    </source>
</evidence>
<gene>
    <name evidence="1" type="ORF">FYJ24_08460</name>
</gene>
<accession>A0A6N7VSM9</accession>